<gene>
    <name evidence="1" type="ORF">J2W83_004378</name>
</gene>
<keyword evidence="2" id="KW-1185">Reference proteome</keyword>
<evidence type="ECO:0000313" key="2">
    <source>
        <dbReference type="Proteomes" id="UP001259587"/>
    </source>
</evidence>
<dbReference type="Proteomes" id="UP001259587">
    <property type="component" value="Unassembled WGS sequence"/>
</dbReference>
<organism evidence="1 2">
    <name type="scientific">Pseudomonas hunanensis</name>
    <dbReference type="NCBI Taxonomy" id="1247546"/>
    <lineage>
        <taxon>Bacteria</taxon>
        <taxon>Pseudomonadati</taxon>
        <taxon>Pseudomonadota</taxon>
        <taxon>Gammaproteobacteria</taxon>
        <taxon>Pseudomonadales</taxon>
        <taxon>Pseudomonadaceae</taxon>
        <taxon>Pseudomonas</taxon>
    </lineage>
</organism>
<evidence type="ECO:0000313" key="1">
    <source>
        <dbReference type="EMBL" id="MDR6714741.1"/>
    </source>
</evidence>
<protein>
    <submittedName>
        <fullName evidence="1">Uncharacterized protein</fullName>
    </submittedName>
</protein>
<reference evidence="1" key="1">
    <citation type="submission" date="2023-07" db="EMBL/GenBank/DDBJ databases">
        <title>Sorghum-associated microbial communities from plants grown in Nebraska, USA.</title>
        <authorList>
            <person name="Schachtman D."/>
        </authorList>
    </citation>
    <scope>NUCLEOTIDE SEQUENCE</scope>
    <source>
        <strain evidence="1">BE56</strain>
    </source>
</reference>
<name>A0ACC6K8I8_9PSED</name>
<comment type="caution">
    <text evidence="1">The sequence shown here is derived from an EMBL/GenBank/DDBJ whole genome shotgun (WGS) entry which is preliminary data.</text>
</comment>
<proteinExistence type="predicted"/>
<accession>A0ACC6K8I8</accession>
<dbReference type="EMBL" id="JAVDTH010000034">
    <property type="protein sequence ID" value="MDR6714741.1"/>
    <property type="molecule type" value="Genomic_DNA"/>
</dbReference>
<sequence>MLKHRWTPLLVVGYCLALAYGSVTLPALPTLIALLGTGLLVTRKKTWQRLTGHALFLPLALALTAHWLPGLHGAKVIDKAVLSAGALPFTRLLNLDKPLSGFWMLLAGPLFIVRRNWKRASRLLLIVPASLIACLGGAWSLGLVTWSANWPEQVWLWLVSLVHFAGFNSPLVAGSTA</sequence>